<name>A0ABP9WWU1_9CHLR</name>
<accession>A0ABP9WWU1</accession>
<dbReference type="Gene3D" id="2.120.10.30">
    <property type="entry name" value="TolB, C-terminal domain"/>
    <property type="match status" value="1"/>
</dbReference>
<protein>
    <recommendedName>
        <fullName evidence="1">Glucose/Sorbosone dehydrogenase domain-containing protein</fullName>
    </recommendedName>
</protein>
<feature type="domain" description="Glucose/Sorbosone dehydrogenase" evidence="1">
    <location>
        <begin position="148"/>
        <end position="350"/>
    </location>
</feature>
<evidence type="ECO:0000313" key="2">
    <source>
        <dbReference type="EMBL" id="GAA5527684.1"/>
    </source>
</evidence>
<comment type="caution">
    <text evidence="2">The sequence shown here is derived from an EMBL/GenBank/DDBJ whole genome shotgun (WGS) entry which is preliminary data.</text>
</comment>
<dbReference type="PANTHER" id="PTHR33546">
    <property type="entry name" value="LARGE, MULTIFUNCTIONAL SECRETED PROTEIN-RELATED"/>
    <property type="match status" value="1"/>
</dbReference>
<dbReference type="Pfam" id="PF07995">
    <property type="entry name" value="GSDH"/>
    <property type="match status" value="1"/>
</dbReference>
<dbReference type="PANTHER" id="PTHR33546:SF1">
    <property type="entry name" value="LARGE, MULTIFUNCTIONAL SECRETED PROTEIN"/>
    <property type="match status" value="1"/>
</dbReference>
<gene>
    <name evidence="2" type="ORF">Hgul01_01477</name>
</gene>
<keyword evidence="3" id="KW-1185">Reference proteome</keyword>
<dbReference type="InterPro" id="IPR011042">
    <property type="entry name" value="6-blade_b-propeller_TolB-like"/>
</dbReference>
<dbReference type="EMBL" id="BAABRU010000004">
    <property type="protein sequence ID" value="GAA5527684.1"/>
    <property type="molecule type" value="Genomic_DNA"/>
</dbReference>
<proteinExistence type="predicted"/>
<dbReference type="SUPFAM" id="SSF50952">
    <property type="entry name" value="Soluble quinoprotein glucose dehydrogenase"/>
    <property type="match status" value="1"/>
</dbReference>
<reference evidence="2 3" key="1">
    <citation type="submission" date="2024-02" db="EMBL/GenBank/DDBJ databases">
        <title>Herpetosiphon gulosus NBRC 112829.</title>
        <authorList>
            <person name="Ichikawa N."/>
            <person name="Katano-Makiyama Y."/>
            <person name="Hidaka K."/>
        </authorList>
    </citation>
    <scope>NUCLEOTIDE SEQUENCE [LARGE SCALE GENOMIC DNA]</scope>
    <source>
        <strain evidence="2 3">NBRC 112829</strain>
    </source>
</reference>
<sequence>MLAFWHTYQRVKHGSWSLVLGLALVACSIPGNYSSDNPPTSPPAELQIEAGFTIAPIITSLDQPTGLAFDPQGHLYIAQRSGNVLISDGTNPPREYATGFNKPLSLHWFEQALYVVEQGQIQRLSDGNGDGIVDQQTVLLSDLPDQIEAATLVSDAQGWLYLGVGTRADHTATAGIQEGYIRRFRADGSESSVYATGLRMPFGLAFDPQQQLYATDNGREGLGDDLPPDEVNRITAGADYGWPRCWGQRQPDADGGGDAANCASTNEPVALLPAHSGVTGIVFYQGTAFPANYHGDAFIGLSGSWYSQELRGHSIVRMDAETQQIEPFASGFGRPVGLVIDPQGQLLVADYDRGTIVMIAAQP</sequence>
<organism evidence="2 3">
    <name type="scientific">Herpetosiphon gulosus</name>
    <dbReference type="NCBI Taxonomy" id="1973496"/>
    <lineage>
        <taxon>Bacteria</taxon>
        <taxon>Bacillati</taxon>
        <taxon>Chloroflexota</taxon>
        <taxon>Chloroflexia</taxon>
        <taxon>Herpetosiphonales</taxon>
        <taxon>Herpetosiphonaceae</taxon>
        <taxon>Herpetosiphon</taxon>
    </lineage>
</organism>
<dbReference type="Proteomes" id="UP001428290">
    <property type="component" value="Unassembled WGS sequence"/>
</dbReference>
<evidence type="ECO:0000259" key="1">
    <source>
        <dbReference type="Pfam" id="PF07995"/>
    </source>
</evidence>
<dbReference type="RefSeq" id="WP_345721304.1">
    <property type="nucleotide sequence ID" value="NZ_BAABRU010000004.1"/>
</dbReference>
<evidence type="ECO:0000313" key="3">
    <source>
        <dbReference type="Proteomes" id="UP001428290"/>
    </source>
</evidence>
<dbReference type="InterPro" id="IPR012938">
    <property type="entry name" value="Glc/Sorbosone_DH"/>
</dbReference>
<dbReference type="InterPro" id="IPR011041">
    <property type="entry name" value="Quinoprot_gluc/sorb_DH_b-prop"/>
</dbReference>